<dbReference type="Proteomes" id="UP001596333">
    <property type="component" value="Unassembled WGS sequence"/>
</dbReference>
<dbReference type="InterPro" id="IPR024654">
    <property type="entry name" value="Calcineurin-like_PHP_lpxH"/>
</dbReference>
<organism evidence="4 5">
    <name type="scientific">Halorubrum trueperi</name>
    <dbReference type="NCBI Taxonomy" id="2004704"/>
    <lineage>
        <taxon>Archaea</taxon>
        <taxon>Methanobacteriati</taxon>
        <taxon>Methanobacteriota</taxon>
        <taxon>Stenosarchaea group</taxon>
        <taxon>Halobacteria</taxon>
        <taxon>Halobacteriales</taxon>
        <taxon>Haloferacaceae</taxon>
        <taxon>Halorubrum</taxon>
    </lineage>
</organism>
<keyword evidence="5" id="KW-1185">Reference proteome</keyword>
<dbReference type="CDD" id="cd00841">
    <property type="entry name" value="MPP_YfcE"/>
    <property type="match status" value="1"/>
</dbReference>
<evidence type="ECO:0000313" key="4">
    <source>
        <dbReference type="EMBL" id="MFC6889301.1"/>
    </source>
</evidence>
<dbReference type="PANTHER" id="PTHR11124">
    <property type="entry name" value="VACUOLAR SORTING PROTEIN VPS29"/>
    <property type="match status" value="1"/>
</dbReference>
<dbReference type="InterPro" id="IPR000979">
    <property type="entry name" value="Phosphodiesterase_MJ0936/Vps29"/>
</dbReference>
<feature type="compositionally biased region" description="Acidic residues" evidence="2">
    <location>
        <begin position="155"/>
        <end position="175"/>
    </location>
</feature>
<keyword evidence="1" id="KW-0479">Metal-binding</keyword>
<dbReference type="GO" id="GO:0046872">
    <property type="term" value="F:metal ion binding"/>
    <property type="evidence" value="ECO:0007669"/>
    <property type="project" value="UniProtKB-KW"/>
</dbReference>
<dbReference type="AlphaFoldDB" id="A0ABD5UQX4"/>
<dbReference type="NCBIfam" id="TIGR00040">
    <property type="entry name" value="yfcE"/>
    <property type="match status" value="1"/>
</dbReference>
<name>A0ABD5UQX4_9EURY</name>
<protein>
    <recommendedName>
        <fullName evidence="1">Phosphoesterase</fullName>
        <ecNumber evidence="1">3.1.4.-</ecNumber>
    </recommendedName>
</protein>
<dbReference type="EC" id="3.1.4.-" evidence="1"/>
<evidence type="ECO:0000313" key="5">
    <source>
        <dbReference type="Proteomes" id="UP001596333"/>
    </source>
</evidence>
<dbReference type="GO" id="GO:0016787">
    <property type="term" value="F:hydrolase activity"/>
    <property type="evidence" value="ECO:0007669"/>
    <property type="project" value="UniProtKB-UniRule"/>
</dbReference>
<dbReference type="Pfam" id="PF12850">
    <property type="entry name" value="Metallophos_2"/>
    <property type="match status" value="1"/>
</dbReference>
<evidence type="ECO:0000256" key="1">
    <source>
        <dbReference type="RuleBase" id="RU362039"/>
    </source>
</evidence>
<dbReference type="InterPro" id="IPR041802">
    <property type="entry name" value="MPP_YfcE"/>
</dbReference>
<reference evidence="4 5" key="1">
    <citation type="journal article" date="2019" name="Int. J. Syst. Evol. Microbiol.">
        <title>The Global Catalogue of Microorganisms (GCM) 10K type strain sequencing project: providing services to taxonomists for standard genome sequencing and annotation.</title>
        <authorList>
            <consortium name="The Broad Institute Genomics Platform"/>
            <consortium name="The Broad Institute Genome Sequencing Center for Infectious Disease"/>
            <person name="Wu L."/>
            <person name="Ma J."/>
        </authorList>
    </citation>
    <scope>NUCLEOTIDE SEQUENCE [LARGE SCALE GENOMIC DNA]</scope>
    <source>
        <strain evidence="4 5">Y73</strain>
    </source>
</reference>
<comment type="similarity">
    <text evidence="1">Belongs to the metallophosphoesterase superfamily. YfcE family.</text>
</comment>
<dbReference type="SUPFAM" id="SSF56300">
    <property type="entry name" value="Metallo-dependent phosphatases"/>
    <property type="match status" value="1"/>
</dbReference>
<dbReference type="InterPro" id="IPR029052">
    <property type="entry name" value="Metallo-depent_PP-like"/>
</dbReference>
<gene>
    <name evidence="4" type="ORF">ACFQEY_09785</name>
</gene>
<comment type="cofactor">
    <cofactor evidence="1">
        <name>a divalent metal cation</name>
        <dbReference type="ChEBI" id="CHEBI:60240"/>
    </cofactor>
</comment>
<feature type="region of interest" description="Disordered" evidence="2">
    <location>
        <begin position="113"/>
        <end position="202"/>
    </location>
</feature>
<evidence type="ECO:0000256" key="2">
    <source>
        <dbReference type="SAM" id="MobiDB-lite"/>
    </source>
</evidence>
<accession>A0ABD5UQX4</accession>
<dbReference type="Gene3D" id="3.60.21.10">
    <property type="match status" value="1"/>
</dbReference>
<evidence type="ECO:0000259" key="3">
    <source>
        <dbReference type="Pfam" id="PF12850"/>
    </source>
</evidence>
<sequence>MLVVVSDTHAREGSKLRGRTLEAVREADLVVHAGDFYRAPVLDAFESASGTLRGVYGNNDDATIRDRLPEVRTIEYGGVRFAVTHRHRSGDTGLIMLGRGRDADAVICGHSHRPRFDDSGGLPILNPGSHTQPRGNRPAHAELEPASVNGAGDDGAGDDGADDDGAGDDDGDAANESDGGAGLRGRLVTPDGDVFEEFRIDP</sequence>
<dbReference type="RefSeq" id="WP_379767876.1">
    <property type="nucleotide sequence ID" value="NZ_JBHSXI010000010.1"/>
</dbReference>
<comment type="caution">
    <text evidence="4">The sequence shown here is derived from an EMBL/GenBank/DDBJ whole genome shotgun (WGS) entry which is preliminary data.</text>
</comment>
<feature type="domain" description="Calcineurin-like phosphoesterase" evidence="3">
    <location>
        <begin position="2"/>
        <end position="139"/>
    </location>
</feature>
<proteinExistence type="inferred from homology"/>
<dbReference type="EMBL" id="JBHSXI010000010">
    <property type="protein sequence ID" value="MFC6889301.1"/>
    <property type="molecule type" value="Genomic_DNA"/>
</dbReference>